<protein>
    <recommendedName>
        <fullName evidence="4">Peptidase M14 carboxypeptidase A domain-containing protein</fullName>
    </recommendedName>
</protein>
<sequence length="606" mass="69464">MMKFLFQITLVVVAILIYRFYGRYYDSVICANNGGGGDPSIRLNLKFQYPVNNENNYIDNSIVNIEFNDNNDDDSTGTGEIESDYYNSTTEFYEYKYQYEYKDPCKLFSSEYMEARTKFGIAVNLYKNKKNDEDDDDDDDDNTVELLSFPVTGGLTIDVAILYGNTKELGTIIHSSGVHGVEGYAGSAIQLAILELLTASNKAQQRIERRPTVILMHAINPVGMKEYRRCNENNVDLNRNNIIIHKDNDNDNNNDDDNDRDRDTNNNEHYTSFKDFVSRRDPNIAGYDDFRHLFVPEDNDDNNDSSTSAEGLSLYDTTIGYYRKTIPAIWKYGLIAIKRAMVAGQYHDQGGLNYGGQEQQKSIQHIVDFLFNNNDRKELLNNSQSVIWIDVHTGLGPFGKDSIDYHRVDEEDEYEKRRQVLRLEPKDYFSSIAYSVTTTTTTTNYLNSAKSESESESNSADAFKGYDLTKGMLMEYIADSYRRKTLNNSSSSSSGSCSRSGIFMIQEFGTLPTVLVGRALILDNMLYQKHLNNNKNPQNQARNNHNRDNEELLFDYRSPFLKYAFYPQSIEWRKSIIQRGVSLFLESIEYSKANSRVLLKGKQKGE</sequence>
<dbReference type="GO" id="GO:0004402">
    <property type="term" value="F:histone acetyltransferase activity"/>
    <property type="evidence" value="ECO:0007669"/>
    <property type="project" value="TreeGrafter"/>
</dbReference>
<dbReference type="Proteomes" id="UP000095751">
    <property type="component" value="Unassembled WGS sequence"/>
</dbReference>
<proteinExistence type="predicted"/>
<dbReference type="AlphaFoldDB" id="A0A1E7EJI8"/>
<dbReference type="Pfam" id="PF10994">
    <property type="entry name" value="DUF2817"/>
    <property type="match status" value="1"/>
</dbReference>
<evidence type="ECO:0000313" key="3">
    <source>
        <dbReference type="Proteomes" id="UP000095751"/>
    </source>
</evidence>
<evidence type="ECO:0000256" key="1">
    <source>
        <dbReference type="SAM" id="MobiDB-lite"/>
    </source>
</evidence>
<dbReference type="CDD" id="cd06233">
    <property type="entry name" value="M14-like"/>
    <property type="match status" value="1"/>
</dbReference>
<dbReference type="InterPro" id="IPR021259">
    <property type="entry name" value="DUF2817"/>
</dbReference>
<dbReference type="InParanoid" id="A0A1E7EJI8"/>
<evidence type="ECO:0000313" key="2">
    <source>
        <dbReference type="EMBL" id="OEU06066.1"/>
    </source>
</evidence>
<organism evidence="2 3">
    <name type="scientific">Fragilariopsis cylindrus CCMP1102</name>
    <dbReference type="NCBI Taxonomy" id="635003"/>
    <lineage>
        <taxon>Eukaryota</taxon>
        <taxon>Sar</taxon>
        <taxon>Stramenopiles</taxon>
        <taxon>Ochrophyta</taxon>
        <taxon>Bacillariophyta</taxon>
        <taxon>Bacillariophyceae</taxon>
        <taxon>Bacillariophycidae</taxon>
        <taxon>Bacillariales</taxon>
        <taxon>Bacillariaceae</taxon>
        <taxon>Fragilariopsis</taxon>
    </lineage>
</organism>
<name>A0A1E7EJI8_9STRA</name>
<dbReference type="PANTHER" id="PTHR20916">
    <property type="entry name" value="CYSTEINE AND GLYCINE-RICH PROTEIN 2 BINDING PROTEIN"/>
    <property type="match status" value="1"/>
</dbReference>
<reference evidence="2 3" key="1">
    <citation type="submission" date="2016-09" db="EMBL/GenBank/DDBJ databases">
        <title>Extensive genetic diversity and differential bi-allelic expression allows diatom success in the polar Southern Ocean.</title>
        <authorList>
            <consortium name="DOE Joint Genome Institute"/>
            <person name="Mock T."/>
            <person name="Otillar R.P."/>
            <person name="Strauss J."/>
            <person name="Dupont C."/>
            <person name="Frickenhaus S."/>
            <person name="Maumus F."/>
            <person name="Mcmullan M."/>
            <person name="Sanges R."/>
            <person name="Schmutz J."/>
            <person name="Toseland A."/>
            <person name="Valas R."/>
            <person name="Veluchamy A."/>
            <person name="Ward B.J."/>
            <person name="Allen A."/>
            <person name="Barry K."/>
            <person name="Falciatore A."/>
            <person name="Ferrante M."/>
            <person name="Fortunato A.E."/>
            <person name="Gloeckner G."/>
            <person name="Gruber A."/>
            <person name="Hipkin R."/>
            <person name="Janech M."/>
            <person name="Kroth P."/>
            <person name="Leese F."/>
            <person name="Lindquist E."/>
            <person name="Lyon B.R."/>
            <person name="Martin J."/>
            <person name="Mayer C."/>
            <person name="Parker M."/>
            <person name="Quesneville H."/>
            <person name="Raymond J."/>
            <person name="Uhlig C."/>
            <person name="Valentin K.U."/>
            <person name="Worden A.Z."/>
            <person name="Armbrust E.V."/>
            <person name="Bowler C."/>
            <person name="Green B."/>
            <person name="Moulton V."/>
            <person name="Van Oosterhout C."/>
            <person name="Grigoriev I."/>
        </authorList>
    </citation>
    <scope>NUCLEOTIDE SEQUENCE [LARGE SCALE GENOMIC DNA]</scope>
    <source>
        <strain evidence="2 3">CCMP1102</strain>
    </source>
</reference>
<feature type="region of interest" description="Disordered" evidence="1">
    <location>
        <begin position="244"/>
        <end position="269"/>
    </location>
</feature>
<dbReference type="SUPFAM" id="SSF53187">
    <property type="entry name" value="Zn-dependent exopeptidases"/>
    <property type="match status" value="1"/>
</dbReference>
<keyword evidence="3" id="KW-1185">Reference proteome</keyword>
<accession>A0A1E7EJI8</accession>
<evidence type="ECO:0008006" key="4">
    <source>
        <dbReference type="Google" id="ProtNLM"/>
    </source>
</evidence>
<dbReference type="Gene3D" id="3.40.630.10">
    <property type="entry name" value="Zn peptidases"/>
    <property type="match status" value="1"/>
</dbReference>
<gene>
    <name evidence="2" type="ORF">FRACYDRAFT_266453</name>
</gene>
<dbReference type="EMBL" id="KV784430">
    <property type="protein sequence ID" value="OEU06066.1"/>
    <property type="molecule type" value="Genomic_DNA"/>
</dbReference>
<dbReference type="OrthoDB" id="270449at2759"/>
<dbReference type="KEGG" id="fcy:FRACYDRAFT_266453"/>
<dbReference type="PANTHER" id="PTHR20916:SF26">
    <property type="entry name" value="CYSTEINE-RICH PROTEIN 2-BINDING PROTEIN"/>
    <property type="match status" value="1"/>
</dbReference>